<accession>A0A2P4UMN1</accession>
<evidence type="ECO:0000256" key="1">
    <source>
        <dbReference type="ARBA" id="ARBA00009670"/>
    </source>
</evidence>
<dbReference type="InterPro" id="IPR051409">
    <property type="entry name" value="Atypical_kinase_ADCK"/>
</dbReference>
<protein>
    <recommendedName>
        <fullName evidence="5">ABC1 atypical kinase-like domain-containing protein</fullName>
    </recommendedName>
</protein>
<dbReference type="GO" id="GO:0005524">
    <property type="term" value="F:ATP binding"/>
    <property type="evidence" value="ECO:0007669"/>
    <property type="project" value="UniProtKB-KW"/>
</dbReference>
<evidence type="ECO:0000313" key="7">
    <source>
        <dbReference type="Proteomes" id="UP000242367"/>
    </source>
</evidence>
<dbReference type="CDD" id="cd13970">
    <property type="entry name" value="ABC1_ADCK3"/>
    <property type="match status" value="1"/>
</dbReference>
<name>A0A2P4UMN1_9ACTN</name>
<gene>
    <name evidence="6" type="primary">ubiB_1</name>
    <name evidence="6" type="ORF">BTM25_07030</name>
</gene>
<dbReference type="Pfam" id="PF03109">
    <property type="entry name" value="ABC1"/>
    <property type="match status" value="1"/>
</dbReference>
<reference evidence="6 7" key="1">
    <citation type="journal article" date="2017" name="Chemistry">
        <title>Isolation, Biosynthesis and Chemical Modifications of Rubterolones A-F: Rare Tropolone Alkaloids from Actinomadura sp. 5-2.</title>
        <authorList>
            <person name="Guo H."/>
            <person name="Benndorf R."/>
            <person name="Leichnitz D."/>
            <person name="Klassen J.L."/>
            <person name="Vollmers J."/>
            <person name="Gorls H."/>
            <person name="Steinacker M."/>
            <person name="Weigel C."/>
            <person name="Dahse H.M."/>
            <person name="Kaster A.K."/>
            <person name="de Beer Z.W."/>
            <person name="Poulsen M."/>
            <person name="Beemelmanns C."/>
        </authorList>
    </citation>
    <scope>NUCLEOTIDE SEQUENCE [LARGE SCALE GENOMIC DNA]</scope>
    <source>
        <strain evidence="6 7">5-2</strain>
    </source>
</reference>
<evidence type="ECO:0000256" key="2">
    <source>
        <dbReference type="ARBA" id="ARBA00022679"/>
    </source>
</evidence>
<dbReference type="InterPro" id="IPR011009">
    <property type="entry name" value="Kinase-like_dom_sf"/>
</dbReference>
<evidence type="ECO:0000256" key="4">
    <source>
        <dbReference type="ARBA" id="ARBA00022840"/>
    </source>
</evidence>
<dbReference type="AlphaFoldDB" id="A0A2P4UMN1"/>
<evidence type="ECO:0000259" key="5">
    <source>
        <dbReference type="Pfam" id="PF03109"/>
    </source>
</evidence>
<dbReference type="SUPFAM" id="SSF56112">
    <property type="entry name" value="Protein kinase-like (PK-like)"/>
    <property type="match status" value="1"/>
</dbReference>
<organism evidence="6 7">
    <name type="scientific">Actinomadura rubteroloni</name>
    <dbReference type="NCBI Taxonomy" id="1926885"/>
    <lineage>
        <taxon>Bacteria</taxon>
        <taxon>Bacillati</taxon>
        <taxon>Actinomycetota</taxon>
        <taxon>Actinomycetes</taxon>
        <taxon>Streptosporangiales</taxon>
        <taxon>Thermomonosporaceae</taxon>
        <taxon>Actinomadura</taxon>
    </lineage>
</organism>
<dbReference type="PANTHER" id="PTHR43851:SF3">
    <property type="entry name" value="COENZYME Q8"/>
    <property type="match status" value="1"/>
</dbReference>
<keyword evidence="2 6" id="KW-0808">Transferase</keyword>
<proteinExistence type="inferred from homology"/>
<keyword evidence="3" id="KW-0547">Nucleotide-binding</keyword>
<dbReference type="InterPro" id="IPR034646">
    <property type="entry name" value="ADCK3_dom"/>
</dbReference>
<dbReference type="PANTHER" id="PTHR43851">
    <property type="match status" value="1"/>
</dbReference>
<dbReference type="EMBL" id="MTBP01000001">
    <property type="protein sequence ID" value="POM26307.1"/>
    <property type="molecule type" value="Genomic_DNA"/>
</dbReference>
<dbReference type="Proteomes" id="UP000242367">
    <property type="component" value="Unassembled WGS sequence"/>
</dbReference>
<dbReference type="RefSeq" id="WP_103561294.1">
    <property type="nucleotide sequence ID" value="NZ_MTBP01000001.1"/>
</dbReference>
<comment type="caution">
    <text evidence="6">The sequence shown here is derived from an EMBL/GenBank/DDBJ whole genome shotgun (WGS) entry which is preliminary data.</text>
</comment>
<evidence type="ECO:0000313" key="6">
    <source>
        <dbReference type="EMBL" id="POM26307.1"/>
    </source>
</evidence>
<dbReference type="GO" id="GO:0016740">
    <property type="term" value="F:transferase activity"/>
    <property type="evidence" value="ECO:0007669"/>
    <property type="project" value="UniProtKB-KW"/>
</dbReference>
<dbReference type="InterPro" id="IPR004147">
    <property type="entry name" value="ABC1_dom"/>
</dbReference>
<comment type="similarity">
    <text evidence="1">Belongs to the protein kinase superfamily. ADCK protein kinase family.</text>
</comment>
<sequence length="468" mass="51607">MDEEERPVRGGRVARTAPLVGLAGRTAGETVVASLRLRAKDRAEGRAAAHARAAERYAERLGRSKGVLMKAGQLLSFVSFGAMVGEEYQSVYQAALARLQDDAPPMPPELAARTIETELGAPPGELFAEFAPEPLAAASIGQVHAARLRDGRRVAVKVQYPGVEEAIRADLANTELLATFFRLARGMMPRPVQLDVRGMAREVAERIGEEIDYRTEAAHQREFADFYRGHPFVRIPEVVPELSTRRVLTTELAEGLRFADALKEDQRLKDLWGETVFRFSLGGLRTLRLFNGDPHPGNYLFHRDGTVTFLDFGCVRRFTAAQMNTIVESVRATVAGDADALTATFRANGFLNGAEVPEPAELLAYMRESLRATVAPQPFTFTREYAARLVAAEYSVDGEHRDVVRKMTPPPHFLFLSRIDLGVTAILGELNATGPWEAIRREWDEAGPPATPYGEQDLAFRTAAGHVR</sequence>
<keyword evidence="4" id="KW-0067">ATP-binding</keyword>
<keyword evidence="7" id="KW-1185">Reference proteome</keyword>
<feature type="domain" description="ABC1 atypical kinase-like" evidence="5">
    <location>
        <begin position="98"/>
        <end position="342"/>
    </location>
</feature>
<evidence type="ECO:0000256" key="3">
    <source>
        <dbReference type="ARBA" id="ARBA00022741"/>
    </source>
</evidence>